<keyword evidence="2" id="KW-0472">Membrane</keyword>
<organism evidence="3 4">
    <name type="scientific">Streptomyces jumonjinensis</name>
    <dbReference type="NCBI Taxonomy" id="1945"/>
    <lineage>
        <taxon>Bacteria</taxon>
        <taxon>Bacillati</taxon>
        <taxon>Actinomycetota</taxon>
        <taxon>Actinomycetes</taxon>
        <taxon>Kitasatosporales</taxon>
        <taxon>Streptomycetaceae</taxon>
        <taxon>Streptomyces</taxon>
    </lineage>
</organism>
<evidence type="ECO:0000256" key="1">
    <source>
        <dbReference type="SAM" id="MobiDB-lite"/>
    </source>
</evidence>
<comment type="caution">
    <text evidence="3">The sequence shown here is derived from an EMBL/GenBank/DDBJ whole genome shotgun (WGS) entry which is preliminary data.</text>
</comment>
<dbReference type="EMBL" id="VCLA01000199">
    <property type="protein sequence ID" value="MQT05203.1"/>
    <property type="molecule type" value="Genomic_DNA"/>
</dbReference>
<gene>
    <name evidence="3" type="ORF">FF041_35345</name>
</gene>
<dbReference type="RefSeq" id="WP_153526452.1">
    <property type="nucleotide sequence ID" value="NZ_JBEPDZ010000031.1"/>
</dbReference>
<keyword evidence="2" id="KW-1133">Transmembrane helix</keyword>
<keyword evidence="2" id="KW-0812">Transmembrane</keyword>
<keyword evidence="4" id="KW-1185">Reference proteome</keyword>
<evidence type="ECO:0000313" key="3">
    <source>
        <dbReference type="EMBL" id="MQT05203.1"/>
    </source>
</evidence>
<evidence type="ECO:0000313" key="4">
    <source>
        <dbReference type="Proteomes" id="UP000419138"/>
    </source>
</evidence>
<sequence>MRTSQCVAYSTHRTDSSVILLTPGWGAFIGAGTVALYYLGQAFWLNKRDRTAPDPSTARAGEGAGQPEPLAPEAGA</sequence>
<dbReference type="Proteomes" id="UP000419138">
    <property type="component" value="Unassembled WGS sequence"/>
</dbReference>
<protein>
    <submittedName>
        <fullName evidence="3">Uncharacterized protein</fullName>
    </submittedName>
</protein>
<feature type="transmembrane region" description="Helical" evidence="2">
    <location>
        <begin position="18"/>
        <end position="40"/>
    </location>
</feature>
<dbReference type="AlphaFoldDB" id="A0A646KSH2"/>
<proteinExistence type="predicted"/>
<accession>A0A646KSH2</accession>
<name>A0A646KSH2_STRJU</name>
<reference evidence="3 4" key="1">
    <citation type="submission" date="2019-05" db="EMBL/GenBank/DDBJ databases">
        <title>Comparative genomics and metabolomics analyses of clavulanic acid producing Streptomyces species provides insight into specialized metabolism and evolution of beta-lactam biosynthetic gene clusters.</title>
        <authorList>
            <person name="Moore M.A."/>
            <person name="Cruz-Morales P."/>
            <person name="Barona Gomez F."/>
            <person name="Kapil T."/>
        </authorList>
    </citation>
    <scope>NUCLEOTIDE SEQUENCE [LARGE SCALE GENOMIC DNA]</scope>
    <source>
        <strain evidence="3 4">NRRL 5741</strain>
    </source>
</reference>
<feature type="region of interest" description="Disordered" evidence="1">
    <location>
        <begin position="50"/>
        <end position="76"/>
    </location>
</feature>
<dbReference type="OrthoDB" id="4180659at2"/>
<evidence type="ECO:0000256" key="2">
    <source>
        <dbReference type="SAM" id="Phobius"/>
    </source>
</evidence>